<keyword evidence="2" id="KW-1185">Reference proteome</keyword>
<protein>
    <submittedName>
        <fullName evidence="1">Uncharacterized protein</fullName>
    </submittedName>
</protein>
<evidence type="ECO:0000313" key="1">
    <source>
        <dbReference type="EMBL" id="MDR7100267.1"/>
    </source>
</evidence>
<dbReference type="EMBL" id="JAVDVW010000002">
    <property type="protein sequence ID" value="MDR7100267.1"/>
    <property type="molecule type" value="Genomic_DNA"/>
</dbReference>
<evidence type="ECO:0000313" key="2">
    <source>
        <dbReference type="Proteomes" id="UP001267878"/>
    </source>
</evidence>
<gene>
    <name evidence="1" type="ORF">J2X04_002648</name>
</gene>
<sequence>MNLFKNELFNDTMLQALSGWEPRSYRTPAFARRYGRRRDAETAQPAPALIAYAIERIGDELVMRQYDQAA</sequence>
<reference evidence="1 2" key="1">
    <citation type="submission" date="2023-07" db="EMBL/GenBank/DDBJ databases">
        <title>Sorghum-associated microbial communities from plants grown in Nebraska, USA.</title>
        <authorList>
            <person name="Schachtman D."/>
        </authorList>
    </citation>
    <scope>NUCLEOTIDE SEQUENCE [LARGE SCALE GENOMIC DNA]</scope>
    <source>
        <strain evidence="1 2">BE187</strain>
    </source>
</reference>
<name>A0ABU1VS05_9GAMM</name>
<dbReference type="Proteomes" id="UP001267878">
    <property type="component" value="Unassembled WGS sequence"/>
</dbReference>
<comment type="caution">
    <text evidence="1">The sequence shown here is derived from an EMBL/GenBank/DDBJ whole genome shotgun (WGS) entry which is preliminary data.</text>
</comment>
<proteinExistence type="predicted"/>
<accession>A0ABU1VS05</accession>
<dbReference type="RefSeq" id="WP_310054939.1">
    <property type="nucleotide sequence ID" value="NZ_JAVDVW010000002.1"/>
</dbReference>
<organism evidence="1 2">
    <name type="scientific">Agrilutibacter niabensis</name>
    <dbReference type="NCBI Taxonomy" id="380628"/>
    <lineage>
        <taxon>Bacteria</taxon>
        <taxon>Pseudomonadati</taxon>
        <taxon>Pseudomonadota</taxon>
        <taxon>Gammaproteobacteria</taxon>
        <taxon>Lysobacterales</taxon>
        <taxon>Lysobacteraceae</taxon>
        <taxon>Agrilutibacter</taxon>
    </lineage>
</organism>